<dbReference type="Proteomes" id="UP000070352">
    <property type="component" value="Unassembled WGS sequence"/>
</dbReference>
<sequence length="67" mass="7610">MAEKIKLRMKTTSAGPDGVMIEGREYDVDIKEAEVLVAGKYAAYVEQPDEKKEVPKKETPKKTQRKK</sequence>
<protein>
    <submittedName>
        <fullName evidence="2">Uncharacterized protein</fullName>
    </submittedName>
</protein>
<feature type="region of interest" description="Disordered" evidence="1">
    <location>
        <begin position="47"/>
        <end position="67"/>
    </location>
</feature>
<dbReference type="STRING" id="1413211.U473_01635"/>
<evidence type="ECO:0000256" key="1">
    <source>
        <dbReference type="SAM" id="MobiDB-lite"/>
    </source>
</evidence>
<proteinExistence type="predicted"/>
<dbReference type="EMBL" id="LSKU01000001">
    <property type="protein sequence ID" value="KXG42873.1"/>
    <property type="molecule type" value="Genomic_DNA"/>
</dbReference>
<accession>A0A135L1Y2</accession>
<dbReference type="RefSeq" id="WP_068722734.1">
    <property type="nucleotide sequence ID" value="NZ_LSKU01000001.1"/>
</dbReference>
<dbReference type="AlphaFoldDB" id="A0A135L1Y2"/>
<evidence type="ECO:0000313" key="2">
    <source>
        <dbReference type="EMBL" id="KXG42873.1"/>
    </source>
</evidence>
<keyword evidence="3" id="KW-1185">Reference proteome</keyword>
<reference evidence="2 3" key="1">
    <citation type="submission" date="2016-02" db="EMBL/GenBank/DDBJ databases">
        <title>Draft Genome for Tepidibacillus decaturensis nov. sp. Strain Z9, an Anaerobic, Moderately Thermophilic and Heterotrophic Bacterium from Deep Subsurface of the Illinois Basin, USA.</title>
        <authorList>
            <person name="Dong Y."/>
            <person name="Chang J.Y."/>
            <person name="Sanford R."/>
            <person name="Fouke B.W."/>
        </authorList>
    </citation>
    <scope>NUCLEOTIDE SEQUENCE [LARGE SCALE GENOMIC DNA]</scope>
    <source>
        <strain evidence="2 3">Z9</strain>
    </source>
</reference>
<evidence type="ECO:0000313" key="3">
    <source>
        <dbReference type="Proteomes" id="UP000070352"/>
    </source>
</evidence>
<gene>
    <name evidence="2" type="ORF">U473_01635</name>
</gene>
<organism evidence="2 3">
    <name type="scientific">Tepidibacillus decaturensis</name>
    <dbReference type="NCBI Taxonomy" id="1413211"/>
    <lineage>
        <taxon>Bacteria</taxon>
        <taxon>Bacillati</taxon>
        <taxon>Bacillota</taxon>
        <taxon>Bacilli</taxon>
        <taxon>Bacillales</taxon>
        <taxon>Bacillaceae</taxon>
        <taxon>Tepidibacillus</taxon>
    </lineage>
</organism>
<comment type="caution">
    <text evidence="2">The sequence shown here is derived from an EMBL/GenBank/DDBJ whole genome shotgun (WGS) entry which is preliminary data.</text>
</comment>
<name>A0A135L1Y2_9BACI</name>
<feature type="compositionally biased region" description="Basic and acidic residues" evidence="1">
    <location>
        <begin position="48"/>
        <end position="61"/>
    </location>
</feature>